<accession>A0A1K1KRW9</accession>
<dbReference type="RefSeq" id="WP_268869451.1">
    <property type="nucleotide sequence ID" value="NZ_JBHUGU010000002.1"/>
</dbReference>
<evidence type="ECO:0000313" key="2">
    <source>
        <dbReference type="Proteomes" id="UP000190935"/>
    </source>
</evidence>
<dbReference type="KEGG" id="laca:LAC1533_2242"/>
<dbReference type="EMBL" id="LT630287">
    <property type="protein sequence ID" value="SFV41668.1"/>
    <property type="molecule type" value="Genomic_DNA"/>
</dbReference>
<name>A0A1K1KRW9_9LACO</name>
<gene>
    <name evidence="1" type="ORF">LAC1533_2242</name>
</gene>
<dbReference type="Proteomes" id="UP000190935">
    <property type="component" value="Chromosome I"/>
</dbReference>
<evidence type="ECO:0000313" key="1">
    <source>
        <dbReference type="EMBL" id="SFV41668.1"/>
    </source>
</evidence>
<protein>
    <submittedName>
        <fullName evidence="1">Uncharacterized protein</fullName>
    </submittedName>
</protein>
<organism evidence="1 2">
    <name type="scientific">Ligilactobacillus acidipiscis</name>
    <dbReference type="NCBI Taxonomy" id="89059"/>
    <lineage>
        <taxon>Bacteria</taxon>
        <taxon>Bacillati</taxon>
        <taxon>Bacillota</taxon>
        <taxon>Bacilli</taxon>
        <taxon>Lactobacillales</taxon>
        <taxon>Lactobacillaceae</taxon>
        <taxon>Ligilactobacillus</taxon>
    </lineage>
</organism>
<proteinExistence type="predicted"/>
<reference evidence="2" key="1">
    <citation type="submission" date="2016-11" db="EMBL/GenBank/DDBJ databases">
        <authorList>
            <person name="Papadimitriou K."/>
        </authorList>
    </citation>
    <scope>NUCLEOTIDE SEQUENCE [LARGE SCALE GENOMIC DNA]</scope>
    <source>
        <strain evidence="2">ACA-DC 1533</strain>
    </source>
</reference>
<sequence length="43" mass="5116">MSKFSDYSYTYCMKYSLVESSADALKTRNKKNRKAIHWTQNGY</sequence>
<dbReference type="AlphaFoldDB" id="A0A1K1KRW9"/>